<reference evidence="1 2" key="1">
    <citation type="submission" date="2007-11" db="EMBL/GenBank/DDBJ databases">
        <authorList>
            <consortium name="The Salmonella enterica serovar Paratyphi B Genome Sequencing Project"/>
            <person name="McClelland M."/>
            <person name="Sanderson E.K."/>
            <person name="Porwollik S."/>
            <person name="Spieth J."/>
            <person name="Clifton W.S."/>
            <person name="Fulton R."/>
            <person name="Cordes M."/>
            <person name="Wollam A."/>
            <person name="Shah N."/>
            <person name="Pepin K."/>
            <person name="Bhonagiri V."/>
            <person name="Nash W."/>
            <person name="Johnson M."/>
            <person name="Thiruvilangam P."/>
            <person name="Wilson R."/>
        </authorList>
    </citation>
    <scope>NUCLEOTIDE SEQUENCE [LARGE SCALE GENOMIC DNA]</scope>
    <source>
        <strain evidence="2">ATCC BAA-1250 / SPB7</strain>
    </source>
</reference>
<name>A0A6C6Z0P2_SALPB</name>
<sequence length="34" mass="3799">MRYMTVNGCYQWYEGNLSGKASATTRCSTADSFV</sequence>
<dbReference type="Proteomes" id="UP000008556">
    <property type="component" value="Chromosome"/>
</dbReference>
<dbReference type="AlphaFoldDB" id="A0A6C6Z0P2"/>
<evidence type="ECO:0000313" key="1">
    <source>
        <dbReference type="EMBL" id="ABX67170.1"/>
    </source>
</evidence>
<dbReference type="KEGG" id="spq:SPAB_01777"/>
<gene>
    <name evidence="1" type="ordered locus">SPAB_01777</name>
</gene>
<accession>A0A6C6Z0P2</accession>
<dbReference type="EMBL" id="CP000886">
    <property type="protein sequence ID" value="ABX67170.1"/>
    <property type="molecule type" value="Genomic_DNA"/>
</dbReference>
<protein>
    <submittedName>
        <fullName evidence="1">Uncharacterized protein</fullName>
    </submittedName>
</protein>
<evidence type="ECO:0000313" key="2">
    <source>
        <dbReference type="Proteomes" id="UP000008556"/>
    </source>
</evidence>
<proteinExistence type="predicted"/>
<organism evidence="1 2">
    <name type="scientific">Salmonella paratyphi B (strain ATCC BAA-1250 / SPB7)</name>
    <dbReference type="NCBI Taxonomy" id="1016998"/>
    <lineage>
        <taxon>Bacteria</taxon>
        <taxon>Pseudomonadati</taxon>
        <taxon>Pseudomonadota</taxon>
        <taxon>Gammaproteobacteria</taxon>
        <taxon>Enterobacterales</taxon>
        <taxon>Enterobacteriaceae</taxon>
        <taxon>Salmonella</taxon>
    </lineage>
</organism>